<proteinExistence type="predicted"/>
<comment type="caution">
    <text evidence="2">The sequence shown here is derived from an EMBL/GenBank/DDBJ whole genome shotgun (WGS) entry which is preliminary data.</text>
</comment>
<evidence type="ECO:0000313" key="2">
    <source>
        <dbReference type="EMBL" id="CAD6503108.1"/>
    </source>
</evidence>
<reference evidence="2" key="1">
    <citation type="submission" date="2020-10" db="EMBL/GenBank/DDBJ databases">
        <authorList>
            <person name="Muller C M."/>
        </authorList>
    </citation>
    <scope>NUCLEOTIDE SEQUENCE</scope>
    <source>
        <strain evidence="2">THUN-12</strain>
    </source>
</reference>
<dbReference type="EMBL" id="CAJHIT010000007">
    <property type="protein sequence ID" value="CAD6503108.1"/>
    <property type="molecule type" value="Genomic_DNA"/>
</dbReference>
<dbReference type="AlphaFoldDB" id="A0A9W4GFS1"/>
<organism evidence="2 3">
    <name type="scientific">Blumeria graminis f. sp. triticale</name>
    <dbReference type="NCBI Taxonomy" id="1689686"/>
    <lineage>
        <taxon>Eukaryota</taxon>
        <taxon>Fungi</taxon>
        <taxon>Dikarya</taxon>
        <taxon>Ascomycota</taxon>
        <taxon>Pezizomycotina</taxon>
        <taxon>Leotiomycetes</taxon>
        <taxon>Erysiphales</taxon>
        <taxon>Erysiphaceae</taxon>
        <taxon>Blumeria</taxon>
    </lineage>
</organism>
<evidence type="ECO:0000256" key="1">
    <source>
        <dbReference type="SAM" id="MobiDB-lite"/>
    </source>
</evidence>
<dbReference type="Proteomes" id="UP000683417">
    <property type="component" value="Unassembled WGS sequence"/>
</dbReference>
<feature type="region of interest" description="Disordered" evidence="1">
    <location>
        <begin position="1"/>
        <end position="40"/>
    </location>
</feature>
<name>A0A9W4GFS1_BLUGR</name>
<gene>
    <name evidence="2" type="ORF">BGTH12_LOCUS4466</name>
</gene>
<protein>
    <submittedName>
        <fullName evidence="2">BgTH12-02777</fullName>
    </submittedName>
</protein>
<evidence type="ECO:0000313" key="3">
    <source>
        <dbReference type="Proteomes" id="UP000683417"/>
    </source>
</evidence>
<feature type="compositionally biased region" description="Basic and acidic residues" evidence="1">
    <location>
        <begin position="10"/>
        <end position="24"/>
    </location>
</feature>
<sequence>MFEPSNSATRPEKGKAPARLDTHSPVDSTNDTPKPEPDSFALTPGEKFVKVAWPKALVAHEINHEAYTRKNSKVVIWPDLCLNKANSTVFLKLAEIQSALGIALVPYWYWPQRLCLEMKVDFQGTHVWAEEDPSTTWPLLLEDIFKTMQQLDVLHGPRTLFSRLSAKDGEDINPPLLESVTATITYLKPIEIVIQLATPLQTSQSPTYQMFGRFYSQQW</sequence>
<accession>A0A9W4GFS1</accession>